<feature type="compositionally biased region" description="Polar residues" evidence="1">
    <location>
        <begin position="15"/>
        <end position="46"/>
    </location>
</feature>
<protein>
    <submittedName>
        <fullName evidence="2">Uncharacterized protein</fullName>
    </submittedName>
</protein>
<dbReference type="EMBL" id="VSWC01000041">
    <property type="protein sequence ID" value="KAA1104604.1"/>
    <property type="molecule type" value="Genomic_DNA"/>
</dbReference>
<sequence>MSQIGSTLDKPECRPSQQDPHLPSQQPHSHSTIKPNHSTRSSTNSFDRPRRKAVSHSTSIPPVFNHPHFKLSSFIQPHQFHPNQFKT</sequence>
<dbReference type="EMBL" id="VDEP01000119">
    <property type="protein sequence ID" value="KAA1129853.1"/>
    <property type="molecule type" value="Genomic_DNA"/>
</dbReference>
<organism evidence="2 4">
    <name type="scientific">Puccinia graminis f. sp. tritici</name>
    <dbReference type="NCBI Taxonomy" id="56615"/>
    <lineage>
        <taxon>Eukaryota</taxon>
        <taxon>Fungi</taxon>
        <taxon>Dikarya</taxon>
        <taxon>Basidiomycota</taxon>
        <taxon>Pucciniomycotina</taxon>
        <taxon>Pucciniomycetes</taxon>
        <taxon>Pucciniales</taxon>
        <taxon>Pucciniaceae</taxon>
        <taxon>Puccinia</taxon>
    </lineage>
</organism>
<keyword evidence="4" id="KW-1185">Reference proteome</keyword>
<evidence type="ECO:0000313" key="3">
    <source>
        <dbReference type="EMBL" id="KAA1129853.1"/>
    </source>
</evidence>
<reference evidence="4 5" key="1">
    <citation type="submission" date="2019-05" db="EMBL/GenBank/DDBJ databases">
        <title>Emergence of the Ug99 lineage of the wheat stem rust pathogen through somatic hybridization.</title>
        <authorList>
            <person name="Li F."/>
            <person name="Upadhyaya N.M."/>
            <person name="Sperschneider J."/>
            <person name="Matny O."/>
            <person name="Nguyen-Phuc H."/>
            <person name="Mago R."/>
            <person name="Raley C."/>
            <person name="Miller M.E."/>
            <person name="Silverstein K.A.T."/>
            <person name="Henningsen E."/>
            <person name="Hirsch C.D."/>
            <person name="Visser B."/>
            <person name="Pretorius Z.A."/>
            <person name="Steffenson B.J."/>
            <person name="Schwessinger B."/>
            <person name="Dodds P.N."/>
            <person name="Figueroa M."/>
        </authorList>
    </citation>
    <scope>NUCLEOTIDE SEQUENCE [LARGE SCALE GENOMIC DNA]</scope>
    <source>
        <strain evidence="2">21-0</strain>
        <strain evidence="3 5">Ug99</strain>
    </source>
</reference>
<dbReference type="Proteomes" id="UP000324748">
    <property type="component" value="Unassembled WGS sequence"/>
</dbReference>
<evidence type="ECO:0000313" key="2">
    <source>
        <dbReference type="EMBL" id="KAA1104604.1"/>
    </source>
</evidence>
<gene>
    <name evidence="2" type="ORF">PGT21_027817</name>
    <name evidence="3" type="ORF">PGTUg99_005455</name>
</gene>
<name>A0A5B0PV50_PUCGR</name>
<accession>A0A5B0PV50</accession>
<comment type="caution">
    <text evidence="2">The sequence shown here is derived from an EMBL/GenBank/DDBJ whole genome shotgun (WGS) entry which is preliminary data.</text>
</comment>
<evidence type="ECO:0000256" key="1">
    <source>
        <dbReference type="SAM" id="MobiDB-lite"/>
    </source>
</evidence>
<feature type="compositionally biased region" description="Polar residues" evidence="1">
    <location>
        <begin position="73"/>
        <end position="87"/>
    </location>
</feature>
<feature type="region of interest" description="Disordered" evidence="1">
    <location>
        <begin position="1"/>
        <end position="87"/>
    </location>
</feature>
<proteinExistence type="predicted"/>
<evidence type="ECO:0000313" key="4">
    <source>
        <dbReference type="Proteomes" id="UP000324748"/>
    </source>
</evidence>
<evidence type="ECO:0000313" key="5">
    <source>
        <dbReference type="Proteomes" id="UP000325313"/>
    </source>
</evidence>
<dbReference type="AlphaFoldDB" id="A0A5B0PV50"/>
<dbReference type="Proteomes" id="UP000325313">
    <property type="component" value="Unassembled WGS sequence"/>
</dbReference>